<dbReference type="GO" id="GO:0000214">
    <property type="term" value="C:tRNA-intron endonuclease complex"/>
    <property type="evidence" value="ECO:0007669"/>
    <property type="project" value="TreeGrafter"/>
</dbReference>
<comment type="caution">
    <text evidence="5">The sequence shown here is derived from an EMBL/GenBank/DDBJ whole genome shotgun (WGS) entry which is preliminary data.</text>
</comment>
<feature type="compositionally biased region" description="Basic and acidic residues" evidence="3">
    <location>
        <begin position="226"/>
        <end position="242"/>
    </location>
</feature>
<dbReference type="EMBL" id="JAFDVH010000019">
    <property type="protein sequence ID" value="KAG7459585.1"/>
    <property type="molecule type" value="Genomic_DNA"/>
</dbReference>
<name>A0A9D3PJX6_MEGAT</name>
<evidence type="ECO:0000313" key="6">
    <source>
        <dbReference type="Proteomes" id="UP001046870"/>
    </source>
</evidence>
<dbReference type="Proteomes" id="UP001046870">
    <property type="component" value="Chromosome 19"/>
</dbReference>
<protein>
    <recommendedName>
        <fullName evidence="4">tRNA-splicing endonuclease subunit Sen54 N-terminal domain-containing protein</fullName>
    </recommendedName>
</protein>
<dbReference type="GO" id="GO:0000379">
    <property type="term" value="P:tRNA-type intron splice site recognition and cleavage"/>
    <property type="evidence" value="ECO:0007669"/>
    <property type="project" value="TreeGrafter"/>
</dbReference>
<evidence type="ECO:0000256" key="2">
    <source>
        <dbReference type="ARBA" id="ARBA00022694"/>
    </source>
</evidence>
<dbReference type="PANTHER" id="PTHR21027:SF1">
    <property type="entry name" value="TRNA-SPLICING ENDONUCLEASE SUBUNIT SEN54"/>
    <property type="match status" value="1"/>
</dbReference>
<gene>
    <name evidence="5" type="ORF">MATL_G00212110</name>
</gene>
<dbReference type="AlphaFoldDB" id="A0A9D3PJX6"/>
<dbReference type="OrthoDB" id="408683at2759"/>
<reference evidence="5" key="1">
    <citation type="submission" date="2021-01" db="EMBL/GenBank/DDBJ databases">
        <authorList>
            <person name="Zahm M."/>
            <person name="Roques C."/>
            <person name="Cabau C."/>
            <person name="Klopp C."/>
            <person name="Donnadieu C."/>
            <person name="Jouanno E."/>
            <person name="Lampietro C."/>
            <person name="Louis A."/>
            <person name="Herpin A."/>
            <person name="Echchiki A."/>
            <person name="Berthelot C."/>
            <person name="Parey E."/>
            <person name="Roest-Crollius H."/>
            <person name="Braasch I."/>
            <person name="Postlethwait J."/>
            <person name="Bobe J."/>
            <person name="Montfort J."/>
            <person name="Bouchez O."/>
            <person name="Begum T."/>
            <person name="Mejri S."/>
            <person name="Adams A."/>
            <person name="Chen W.-J."/>
            <person name="Guiguen Y."/>
        </authorList>
    </citation>
    <scope>NUCLEOTIDE SEQUENCE</scope>
    <source>
        <strain evidence="5">YG-15Mar2019-1</strain>
        <tissue evidence="5">Brain</tissue>
    </source>
</reference>
<organism evidence="5 6">
    <name type="scientific">Megalops atlanticus</name>
    <name type="common">Tarpon</name>
    <name type="synonym">Clupea gigantea</name>
    <dbReference type="NCBI Taxonomy" id="7932"/>
    <lineage>
        <taxon>Eukaryota</taxon>
        <taxon>Metazoa</taxon>
        <taxon>Chordata</taxon>
        <taxon>Craniata</taxon>
        <taxon>Vertebrata</taxon>
        <taxon>Euteleostomi</taxon>
        <taxon>Actinopterygii</taxon>
        <taxon>Neopterygii</taxon>
        <taxon>Teleostei</taxon>
        <taxon>Elopiformes</taxon>
        <taxon>Megalopidae</taxon>
        <taxon>Megalops</taxon>
    </lineage>
</organism>
<feature type="domain" description="tRNA-splicing endonuclease subunit Sen54 N-terminal" evidence="4">
    <location>
        <begin position="83"/>
        <end position="150"/>
    </location>
</feature>
<keyword evidence="6" id="KW-1185">Reference proteome</keyword>
<proteinExistence type="inferred from homology"/>
<accession>A0A9D3PJX6</accession>
<keyword evidence="2" id="KW-0819">tRNA processing</keyword>
<dbReference type="Pfam" id="PF12928">
    <property type="entry name" value="tRNA_int_end_N2"/>
    <property type="match status" value="1"/>
</dbReference>
<dbReference type="PANTHER" id="PTHR21027">
    <property type="entry name" value="TRNA-SPLICING ENDONUCLEASE SUBUNIT SEN54"/>
    <property type="match status" value="1"/>
</dbReference>
<dbReference type="InterPro" id="IPR024336">
    <property type="entry name" value="tRNA_splic_suSen54_N"/>
</dbReference>
<evidence type="ECO:0000256" key="3">
    <source>
        <dbReference type="SAM" id="MobiDB-lite"/>
    </source>
</evidence>
<evidence type="ECO:0000256" key="1">
    <source>
        <dbReference type="ARBA" id="ARBA00005736"/>
    </source>
</evidence>
<sequence length="531" mass="60421">MSGMPGALGPRRAECFRRLDMADSGQTGKLTDTEFCSELLSPSDLFAARSRSHKIPVRGQKDFLPDGSDQQRERLQRSLDEHWNLIAEERVERLGNLVKAKWIPSKGLVELQSPAGKFWQTMGFSEHGKQVLFPEEALYLMECGNVQVFYHDLPLSIQEGYERFLSKGTVSLHQYQVFAHLKRLGYVVTRFEPRFVYAQQLNLPQPRDRQERNLKRKRSHSPASGETDRQEEQAGDVEDQRPDSGSNVDPAALCSGEDERPVAGGSEETGSAADSAPQRSWWVEQATCPEVRHSRRSGPRWDFSAISFPDLGCRGRPHSLAAPDPSLLPGALSVGSCDVAPWLQKLNLREERVSRRERERERERAWFRRGVNEDREVRRCRNWAEYHCLLERRSRHSRRDRPAHLWEGAVTPLLQPGQYTSPGDLLNRISVIQPSRLLEGASRLGQASEEWRISFNVYQPDTVADFKKSNPGKPYSRMSVCSFEEPVPDLRALKQLSLQSGDVPVTFAVVDHGDISFYSFKDFQLPTDVSH</sequence>
<feature type="region of interest" description="Disordered" evidence="3">
    <location>
        <begin position="202"/>
        <end position="281"/>
    </location>
</feature>
<evidence type="ECO:0000259" key="4">
    <source>
        <dbReference type="Pfam" id="PF12928"/>
    </source>
</evidence>
<comment type="similarity">
    <text evidence="1">Belongs to the SEN54 family.</text>
</comment>
<dbReference type="InterPro" id="IPR024337">
    <property type="entry name" value="tRNA_splic_suSen54"/>
</dbReference>
<evidence type="ECO:0000313" key="5">
    <source>
        <dbReference type="EMBL" id="KAG7459585.1"/>
    </source>
</evidence>